<comment type="caution">
    <text evidence="7">The sequence shown here is derived from an EMBL/GenBank/DDBJ whole genome shotgun (WGS) entry which is preliminary data.</text>
</comment>
<dbReference type="GO" id="GO:0016020">
    <property type="term" value="C:membrane"/>
    <property type="evidence" value="ECO:0007669"/>
    <property type="project" value="UniProtKB-SubCell"/>
</dbReference>
<feature type="transmembrane region" description="Helical" evidence="5">
    <location>
        <begin position="7"/>
        <end position="31"/>
    </location>
</feature>
<name>A0A852VJX4_9BACT</name>
<reference evidence="7 8" key="1">
    <citation type="submission" date="2020-07" db="EMBL/GenBank/DDBJ databases">
        <title>Genomic Encyclopedia of Type Strains, Phase IV (KMG-V): Genome sequencing to study the core and pangenomes of soil and plant-associated prokaryotes.</title>
        <authorList>
            <person name="Whitman W."/>
        </authorList>
    </citation>
    <scope>NUCLEOTIDE SEQUENCE [LARGE SCALE GENOMIC DNA]</scope>
    <source>
        <strain evidence="7 8">M8UP22</strain>
    </source>
</reference>
<evidence type="ECO:0000256" key="1">
    <source>
        <dbReference type="ARBA" id="ARBA00004370"/>
    </source>
</evidence>
<evidence type="ECO:0000313" key="8">
    <source>
        <dbReference type="Proteomes" id="UP000564385"/>
    </source>
</evidence>
<evidence type="ECO:0000256" key="2">
    <source>
        <dbReference type="ARBA" id="ARBA00022692"/>
    </source>
</evidence>
<feature type="domain" description="TMEM205-like" evidence="6">
    <location>
        <begin position="12"/>
        <end position="107"/>
    </location>
</feature>
<protein>
    <recommendedName>
        <fullName evidence="6">TMEM205-like domain-containing protein</fullName>
    </recommendedName>
</protein>
<keyword evidence="3 5" id="KW-1133">Transmembrane helix</keyword>
<evidence type="ECO:0000256" key="4">
    <source>
        <dbReference type="ARBA" id="ARBA00023136"/>
    </source>
</evidence>
<sequence>MQTLLRALRLFAIVAWVGGLGFFAFVVAPVAFHSLASAHDAGRVVGGTLRVLHWIGLVGGAVFYVATALLWLRAKVAARMEFAIEMILAGMMMATTYYSQFKVLPAMEVDRALAGGVVETAPVGNAGRADFERLHILSEQLEGFVFFCGLGVVFVLSRESHQETVES</sequence>
<feature type="transmembrane region" description="Helical" evidence="5">
    <location>
        <begin position="51"/>
        <end position="70"/>
    </location>
</feature>
<accession>A0A852VJX4</accession>
<evidence type="ECO:0000259" key="6">
    <source>
        <dbReference type="Pfam" id="PF13664"/>
    </source>
</evidence>
<keyword evidence="4 5" id="KW-0472">Membrane</keyword>
<comment type="subcellular location">
    <subcellularLocation>
        <location evidence="1">Membrane</location>
    </subcellularLocation>
</comment>
<dbReference type="EMBL" id="JACCCU010000001">
    <property type="protein sequence ID" value="NYF89816.1"/>
    <property type="molecule type" value="Genomic_DNA"/>
</dbReference>
<dbReference type="Proteomes" id="UP000564385">
    <property type="component" value="Unassembled WGS sequence"/>
</dbReference>
<proteinExistence type="predicted"/>
<evidence type="ECO:0000313" key="7">
    <source>
        <dbReference type="EMBL" id="NYF89816.1"/>
    </source>
</evidence>
<organism evidence="7 8">
    <name type="scientific">Tunturiibacter lichenicola</name>
    <dbReference type="NCBI Taxonomy" id="2051959"/>
    <lineage>
        <taxon>Bacteria</taxon>
        <taxon>Pseudomonadati</taxon>
        <taxon>Acidobacteriota</taxon>
        <taxon>Terriglobia</taxon>
        <taxon>Terriglobales</taxon>
        <taxon>Acidobacteriaceae</taxon>
        <taxon>Tunturiibacter</taxon>
    </lineage>
</organism>
<evidence type="ECO:0000256" key="5">
    <source>
        <dbReference type="SAM" id="Phobius"/>
    </source>
</evidence>
<dbReference type="AlphaFoldDB" id="A0A852VJX4"/>
<dbReference type="InterPro" id="IPR025423">
    <property type="entry name" value="TMEM205-like"/>
</dbReference>
<dbReference type="Pfam" id="PF13664">
    <property type="entry name" value="DUF4149"/>
    <property type="match status" value="1"/>
</dbReference>
<keyword evidence="2 5" id="KW-0812">Transmembrane</keyword>
<evidence type="ECO:0000256" key="3">
    <source>
        <dbReference type="ARBA" id="ARBA00022989"/>
    </source>
</evidence>
<gene>
    <name evidence="7" type="ORF">HDF08_001883</name>
</gene>